<dbReference type="AlphaFoldDB" id="A0A6C0J5D6"/>
<organism evidence="3">
    <name type="scientific">viral metagenome</name>
    <dbReference type="NCBI Taxonomy" id="1070528"/>
    <lineage>
        <taxon>unclassified sequences</taxon>
        <taxon>metagenomes</taxon>
        <taxon>organismal metagenomes</taxon>
    </lineage>
</organism>
<reference evidence="3" key="1">
    <citation type="journal article" date="2020" name="Nature">
        <title>Giant virus diversity and host interactions through global metagenomics.</title>
        <authorList>
            <person name="Schulz F."/>
            <person name="Roux S."/>
            <person name="Paez-Espino D."/>
            <person name="Jungbluth S."/>
            <person name="Walsh D.A."/>
            <person name="Denef V.J."/>
            <person name="McMahon K.D."/>
            <person name="Konstantinidis K.T."/>
            <person name="Eloe-Fadrosh E.A."/>
            <person name="Kyrpides N.C."/>
            <person name="Woyke T."/>
        </authorList>
    </citation>
    <scope>NUCLEOTIDE SEQUENCE</scope>
    <source>
        <strain evidence="3">GVMAG-M-3300025778-1</strain>
    </source>
</reference>
<protein>
    <submittedName>
        <fullName evidence="3">Uncharacterized protein</fullName>
    </submittedName>
</protein>
<feature type="compositionally biased region" description="Basic and acidic residues" evidence="1">
    <location>
        <begin position="77"/>
        <end position="92"/>
    </location>
</feature>
<keyword evidence="2" id="KW-0472">Membrane</keyword>
<feature type="transmembrane region" description="Helical" evidence="2">
    <location>
        <begin position="7"/>
        <end position="25"/>
    </location>
</feature>
<feature type="region of interest" description="Disordered" evidence="1">
    <location>
        <begin position="66"/>
        <end position="92"/>
    </location>
</feature>
<evidence type="ECO:0000256" key="2">
    <source>
        <dbReference type="SAM" id="Phobius"/>
    </source>
</evidence>
<accession>A0A6C0J5D6</accession>
<evidence type="ECO:0000313" key="3">
    <source>
        <dbReference type="EMBL" id="QHT99915.1"/>
    </source>
</evidence>
<dbReference type="EMBL" id="MN740318">
    <property type="protein sequence ID" value="QHT99915.1"/>
    <property type="molecule type" value="Genomic_DNA"/>
</dbReference>
<sequence>MRKSMKWALYAVVALVILYLVTMGMKNEKFTLAPGPTSMQKCGNGKVYGTDSKKCYEEITGLESKDCKSPNTKQKVNGHDKCFGPGTDPKHS</sequence>
<keyword evidence="2" id="KW-0812">Transmembrane</keyword>
<proteinExistence type="predicted"/>
<evidence type="ECO:0000256" key="1">
    <source>
        <dbReference type="SAM" id="MobiDB-lite"/>
    </source>
</evidence>
<keyword evidence="2" id="KW-1133">Transmembrane helix</keyword>
<name>A0A6C0J5D6_9ZZZZ</name>